<keyword evidence="5" id="KW-0560">Oxidoreductase</keyword>
<dbReference type="InterPro" id="IPR014436">
    <property type="entry name" value="Extradiol_dOase_DODA"/>
</dbReference>
<comment type="caution">
    <text evidence="7">The sequence shown here is derived from an EMBL/GenBank/DDBJ whole genome shotgun (WGS) entry which is preliminary data.</text>
</comment>
<evidence type="ECO:0000313" key="7">
    <source>
        <dbReference type="EMBL" id="GLC31020.1"/>
    </source>
</evidence>
<keyword evidence="7" id="KW-0223">Dioxygenase</keyword>
<evidence type="ECO:0000256" key="2">
    <source>
        <dbReference type="ARBA" id="ARBA00007581"/>
    </source>
</evidence>
<evidence type="ECO:0000256" key="1">
    <source>
        <dbReference type="ARBA" id="ARBA00001947"/>
    </source>
</evidence>
<dbReference type="PIRSF" id="PIRSF006157">
    <property type="entry name" value="Doxgns_DODA"/>
    <property type="match status" value="1"/>
</dbReference>
<dbReference type="Pfam" id="PF02900">
    <property type="entry name" value="LigB"/>
    <property type="match status" value="1"/>
</dbReference>
<organism evidence="7 8">
    <name type="scientific">Clostridium omnivorum</name>
    <dbReference type="NCBI Taxonomy" id="1604902"/>
    <lineage>
        <taxon>Bacteria</taxon>
        <taxon>Bacillati</taxon>
        <taxon>Bacillota</taxon>
        <taxon>Clostridia</taxon>
        <taxon>Eubacteriales</taxon>
        <taxon>Clostridiaceae</taxon>
        <taxon>Clostridium</taxon>
    </lineage>
</organism>
<accession>A0ABQ5N6Y4</accession>
<sequence length="255" mass="28659">MVPALFIGHGSPTLAIEQNEYTKFLKELGISIKPKAIVIFTAHWENDITSISARDNTYEMIYDFGGFSEELYSIKYAAKGSATLAANIQDKLAGRGIESKIDTKRGLDHGSWVILSLMYPKADIPVVQISINPNLAPEQQYKIGQAIKSFGKEDILVIGSGGTVHNLWTINWEEEKPEKWAVEFDDWIVDRIEEKDLKSLFSYKQLAPNSKRAVPREEHLMPLFIAMGSGGEEKAPKVLHRSYAYGTLSQICFEF</sequence>
<name>A0ABQ5N6Y4_9CLOT</name>
<dbReference type="GO" id="GO:0051213">
    <property type="term" value="F:dioxygenase activity"/>
    <property type="evidence" value="ECO:0007669"/>
    <property type="project" value="UniProtKB-KW"/>
</dbReference>
<dbReference type="EMBL" id="BRXR01000001">
    <property type="protein sequence ID" value="GLC31020.1"/>
    <property type="molecule type" value="Genomic_DNA"/>
</dbReference>
<feature type="domain" description="Extradiol ring-cleavage dioxygenase class III enzyme subunit B" evidence="6">
    <location>
        <begin position="4"/>
        <end position="250"/>
    </location>
</feature>
<dbReference type="SUPFAM" id="SSF53213">
    <property type="entry name" value="LigB-like"/>
    <property type="match status" value="1"/>
</dbReference>
<dbReference type="Proteomes" id="UP001208567">
    <property type="component" value="Unassembled WGS sequence"/>
</dbReference>
<dbReference type="InterPro" id="IPR004183">
    <property type="entry name" value="Xdiol_dOase_suB"/>
</dbReference>
<comment type="similarity">
    <text evidence="2">Belongs to the DODA-type extradiol aromatic ring-opening dioxygenase family.</text>
</comment>
<evidence type="ECO:0000259" key="6">
    <source>
        <dbReference type="Pfam" id="PF02900"/>
    </source>
</evidence>
<dbReference type="PANTHER" id="PTHR30096">
    <property type="entry name" value="4,5-DOPA DIOXYGENASE EXTRADIOL-LIKE PROTEIN"/>
    <property type="match status" value="1"/>
</dbReference>
<dbReference type="Gene3D" id="3.40.830.10">
    <property type="entry name" value="LigB-like"/>
    <property type="match status" value="1"/>
</dbReference>
<evidence type="ECO:0000256" key="5">
    <source>
        <dbReference type="ARBA" id="ARBA00023002"/>
    </source>
</evidence>
<evidence type="ECO:0000256" key="4">
    <source>
        <dbReference type="ARBA" id="ARBA00022833"/>
    </source>
</evidence>
<keyword evidence="3" id="KW-0479">Metal-binding</keyword>
<keyword evidence="8" id="KW-1185">Reference proteome</keyword>
<dbReference type="PANTHER" id="PTHR30096:SF0">
    <property type="entry name" value="4,5-DOPA DIOXYGENASE EXTRADIOL-LIKE PROTEIN"/>
    <property type="match status" value="1"/>
</dbReference>
<dbReference type="RefSeq" id="WP_264850297.1">
    <property type="nucleotide sequence ID" value="NZ_BRXR01000001.1"/>
</dbReference>
<keyword evidence="4" id="KW-0862">Zinc</keyword>
<evidence type="ECO:0000256" key="3">
    <source>
        <dbReference type="ARBA" id="ARBA00022723"/>
    </source>
</evidence>
<proteinExistence type="inferred from homology"/>
<dbReference type="CDD" id="cd07363">
    <property type="entry name" value="45_DOPA_Dioxygenase"/>
    <property type="match status" value="1"/>
</dbReference>
<protein>
    <submittedName>
        <fullName evidence="7">Dioxygenase</fullName>
    </submittedName>
</protein>
<comment type="cofactor">
    <cofactor evidence="1">
        <name>Zn(2+)</name>
        <dbReference type="ChEBI" id="CHEBI:29105"/>
    </cofactor>
</comment>
<evidence type="ECO:0000313" key="8">
    <source>
        <dbReference type="Proteomes" id="UP001208567"/>
    </source>
</evidence>
<gene>
    <name evidence="7" type="ORF">bsdE14_24300</name>
</gene>
<reference evidence="7 8" key="1">
    <citation type="journal article" date="2024" name="Int. J. Syst. Evol. Microbiol.">
        <title>Clostridium omnivorum sp. nov., isolated from anoxic soil under the treatment of reductive soil disinfestation.</title>
        <authorList>
            <person name="Ueki A."/>
            <person name="Tonouchi A."/>
            <person name="Kaku N."/>
            <person name="Honma S."/>
            <person name="Ueki K."/>
        </authorList>
    </citation>
    <scope>NUCLEOTIDE SEQUENCE [LARGE SCALE GENOMIC DNA]</scope>
    <source>
        <strain evidence="7 8">E14</strain>
    </source>
</reference>